<protein>
    <submittedName>
        <fullName evidence="1">Sulfotransferase</fullName>
    </submittedName>
</protein>
<dbReference type="SUPFAM" id="SSF52540">
    <property type="entry name" value="P-loop containing nucleoside triphosphate hydrolases"/>
    <property type="match status" value="1"/>
</dbReference>
<comment type="caution">
    <text evidence="1">The sequence shown here is derived from an EMBL/GenBank/DDBJ whole genome shotgun (WGS) entry which is preliminary data.</text>
</comment>
<sequence length="213" mass="25184">MIRRKKKNKVFCIGSGKTGTTSVEKALSDFRYKMGDQIKAELLLNEYANRNFKAIIDFCKTADAFQDAPFCFQHTYIALDQYFKNSKFILTVRDSDDHWYSSLINFHAKTITEGNRLPTWEDLKNSPYRYRGYRADVRKKVFGIQEDENPYDETKLKTYYNTHNASVQDYFKNRDNLLVLNVAHNNAYKMLCSFLNETMLYETFPWENKTSLK</sequence>
<reference evidence="1 2" key="1">
    <citation type="submission" date="2023-09" db="EMBL/GenBank/DDBJ databases">
        <authorList>
            <person name="Rey-Velasco X."/>
        </authorList>
    </citation>
    <scope>NUCLEOTIDE SEQUENCE [LARGE SCALE GENOMIC DNA]</scope>
    <source>
        <strain evidence="1 2">W242</strain>
    </source>
</reference>
<name>A0ABU2YDT3_9FLAO</name>
<dbReference type="InterPro" id="IPR040632">
    <property type="entry name" value="Sulfotransfer_4"/>
</dbReference>
<accession>A0ABU2YDT3</accession>
<dbReference type="RefSeq" id="WP_311332970.1">
    <property type="nucleotide sequence ID" value="NZ_JAVRHZ010000004.1"/>
</dbReference>
<evidence type="ECO:0000313" key="2">
    <source>
        <dbReference type="Proteomes" id="UP001254488"/>
    </source>
</evidence>
<dbReference type="InterPro" id="IPR027417">
    <property type="entry name" value="P-loop_NTPase"/>
</dbReference>
<evidence type="ECO:0000313" key="1">
    <source>
        <dbReference type="EMBL" id="MDT0556016.1"/>
    </source>
</evidence>
<dbReference type="PANTHER" id="PTHR36978:SF4">
    <property type="entry name" value="P-LOOP CONTAINING NUCLEOSIDE TRIPHOSPHATE HYDROLASE PROTEIN"/>
    <property type="match status" value="1"/>
</dbReference>
<dbReference type="EMBL" id="JAVRHZ010000004">
    <property type="protein sequence ID" value="MDT0556016.1"/>
    <property type="molecule type" value="Genomic_DNA"/>
</dbReference>
<proteinExistence type="predicted"/>
<gene>
    <name evidence="1" type="ORF">RM538_08375</name>
</gene>
<dbReference type="Proteomes" id="UP001254488">
    <property type="component" value="Unassembled WGS sequence"/>
</dbReference>
<keyword evidence="2" id="KW-1185">Reference proteome</keyword>
<organism evidence="1 2">
    <name type="scientific">Patiriisocius hiemis</name>
    <dbReference type="NCBI Taxonomy" id="3075604"/>
    <lineage>
        <taxon>Bacteria</taxon>
        <taxon>Pseudomonadati</taxon>
        <taxon>Bacteroidota</taxon>
        <taxon>Flavobacteriia</taxon>
        <taxon>Flavobacteriales</taxon>
        <taxon>Flavobacteriaceae</taxon>
        <taxon>Patiriisocius</taxon>
    </lineage>
</organism>
<dbReference type="Gene3D" id="3.40.50.300">
    <property type="entry name" value="P-loop containing nucleotide triphosphate hydrolases"/>
    <property type="match status" value="1"/>
</dbReference>
<dbReference type="Pfam" id="PF17784">
    <property type="entry name" value="Sulfotransfer_4"/>
    <property type="match status" value="1"/>
</dbReference>
<dbReference type="PANTHER" id="PTHR36978">
    <property type="entry name" value="P-LOOP CONTAINING NUCLEOTIDE TRIPHOSPHATE HYDROLASE"/>
    <property type="match status" value="1"/>
</dbReference>